<dbReference type="RefSeq" id="WP_026798879.1">
    <property type="nucleotide sequence ID" value="NZ_AULI01000001.1"/>
</dbReference>
<keyword evidence="1" id="KW-0812">Transmembrane</keyword>
<accession>A0A0A5GSI0</accession>
<keyword evidence="1" id="KW-1133">Transmembrane helix</keyword>
<dbReference type="Proteomes" id="UP000030528">
    <property type="component" value="Unassembled WGS sequence"/>
</dbReference>
<proteinExistence type="predicted"/>
<comment type="caution">
    <text evidence="2">The sequence shown here is derived from an EMBL/GenBank/DDBJ whole genome shotgun (WGS) entry which is preliminary data.</text>
</comment>
<keyword evidence="1" id="KW-0472">Membrane</keyword>
<dbReference type="AlphaFoldDB" id="A0A0A5GSI0"/>
<organism evidence="2 3">
    <name type="scientific">Pontibacillus halophilus JSM 076056 = DSM 19796</name>
    <dbReference type="NCBI Taxonomy" id="1385510"/>
    <lineage>
        <taxon>Bacteria</taxon>
        <taxon>Bacillati</taxon>
        <taxon>Bacillota</taxon>
        <taxon>Bacilli</taxon>
        <taxon>Bacillales</taxon>
        <taxon>Bacillaceae</taxon>
        <taxon>Pontibacillus</taxon>
    </lineage>
</organism>
<evidence type="ECO:0000256" key="1">
    <source>
        <dbReference type="SAM" id="Phobius"/>
    </source>
</evidence>
<keyword evidence="3" id="KW-1185">Reference proteome</keyword>
<name>A0A0A5GSI0_9BACI</name>
<gene>
    <name evidence="2" type="ORF">N781_02180</name>
</gene>
<feature type="transmembrane region" description="Helical" evidence="1">
    <location>
        <begin position="69"/>
        <end position="86"/>
    </location>
</feature>
<evidence type="ECO:0000313" key="2">
    <source>
        <dbReference type="EMBL" id="KGX94105.1"/>
    </source>
</evidence>
<dbReference type="EMBL" id="AVPE01000001">
    <property type="protein sequence ID" value="KGX94105.1"/>
    <property type="molecule type" value="Genomic_DNA"/>
</dbReference>
<feature type="transmembrane region" description="Helical" evidence="1">
    <location>
        <begin position="37"/>
        <end position="57"/>
    </location>
</feature>
<sequence>MSRAQFGLLSGAIMLLCVVLTIKVSPKGSLGELLFQADIRNLVIGAFIFCFIVWRRLEKDVQQAWVNRVRSSLSMLFIVAVVSYFIL</sequence>
<dbReference type="STRING" id="1385510.GCA_000425205_00046"/>
<evidence type="ECO:0000313" key="3">
    <source>
        <dbReference type="Proteomes" id="UP000030528"/>
    </source>
</evidence>
<reference evidence="2 3" key="1">
    <citation type="submission" date="2013-08" db="EMBL/GenBank/DDBJ databases">
        <authorList>
            <person name="Huang J."/>
            <person name="Wang G."/>
        </authorList>
    </citation>
    <scope>NUCLEOTIDE SEQUENCE [LARGE SCALE GENOMIC DNA]</scope>
    <source>
        <strain evidence="2 3">JSM 076056</strain>
    </source>
</reference>
<protein>
    <submittedName>
        <fullName evidence="2">Uncharacterized protein</fullName>
    </submittedName>
</protein>